<evidence type="ECO:0000313" key="3">
    <source>
        <dbReference type="Proteomes" id="UP000076512"/>
    </source>
</evidence>
<dbReference type="Proteomes" id="UP000076512">
    <property type="component" value="Unassembled WGS sequence"/>
</dbReference>
<gene>
    <name evidence="2" type="ORF">AWN90_06865</name>
</gene>
<feature type="region of interest" description="Disordered" evidence="1">
    <location>
        <begin position="41"/>
        <end position="70"/>
    </location>
</feature>
<organism evidence="2 3">
    <name type="scientific">Nocardia terpenica</name>
    <dbReference type="NCBI Taxonomy" id="455432"/>
    <lineage>
        <taxon>Bacteria</taxon>
        <taxon>Bacillati</taxon>
        <taxon>Actinomycetota</taxon>
        <taxon>Actinomycetes</taxon>
        <taxon>Mycobacteriales</taxon>
        <taxon>Nocardiaceae</taxon>
        <taxon>Nocardia</taxon>
    </lineage>
</organism>
<evidence type="ECO:0000256" key="1">
    <source>
        <dbReference type="SAM" id="MobiDB-lite"/>
    </source>
</evidence>
<comment type="caution">
    <text evidence="2">The sequence shown here is derived from an EMBL/GenBank/DDBJ whole genome shotgun (WGS) entry which is preliminary data.</text>
</comment>
<sequence length="232" mass="23429">MVARALAENPGTEYGPRQVHAIIGHSAGAIGNALASLAAAGDADQTQQRPRRYRANAATATAAAGAPAAVAPRRARPAAAAATPSAAAAGPLPDAAALGYHAAAFGRCAAALGRQHAAAWGRRASAARGPPPARDDRADDWATVGRVHAGPHQQILTGQGRVDIVGGAGPIQVRVQCVARVLAFAGRDHITRAQIPRAGRSDRRVVGCHLDFSDPVAVEDVSLSAGLGWGSG</sequence>
<protein>
    <submittedName>
        <fullName evidence="2">Uncharacterized protein</fullName>
    </submittedName>
</protein>
<reference evidence="2 3" key="1">
    <citation type="submission" date="2016-04" db="EMBL/GenBank/DDBJ databases">
        <authorList>
            <person name="Evans L.H."/>
            <person name="Alamgir A."/>
            <person name="Owens N."/>
            <person name="Weber N.D."/>
            <person name="Virtaneva K."/>
            <person name="Barbian K."/>
            <person name="Babar A."/>
            <person name="Rosenke K."/>
        </authorList>
    </citation>
    <scope>NUCLEOTIDE SEQUENCE [LARGE SCALE GENOMIC DNA]</scope>
    <source>
        <strain evidence="2 3">IFM 0406</strain>
    </source>
</reference>
<keyword evidence="3" id="KW-1185">Reference proteome</keyword>
<dbReference type="STRING" id="455432.AWN90_06865"/>
<accession>A0A164JC57</accession>
<evidence type="ECO:0000313" key="2">
    <source>
        <dbReference type="EMBL" id="KZM70259.1"/>
    </source>
</evidence>
<feature type="compositionally biased region" description="Low complexity" evidence="1">
    <location>
        <begin position="55"/>
        <end position="70"/>
    </location>
</feature>
<dbReference type="EMBL" id="LWGR01000016">
    <property type="protein sequence ID" value="KZM70259.1"/>
    <property type="molecule type" value="Genomic_DNA"/>
</dbReference>
<name>A0A164JC57_9NOCA</name>
<dbReference type="AlphaFoldDB" id="A0A164JC57"/>
<proteinExistence type="predicted"/>